<comment type="caution">
    <text evidence="2">The sequence shown here is derived from an EMBL/GenBank/DDBJ whole genome shotgun (WGS) entry which is preliminary data.</text>
</comment>
<dbReference type="Pfam" id="PF13489">
    <property type="entry name" value="Methyltransf_23"/>
    <property type="match status" value="1"/>
</dbReference>
<gene>
    <name evidence="2" type="ORF">Val02_59780</name>
</gene>
<reference evidence="2" key="1">
    <citation type="submission" date="2021-01" db="EMBL/GenBank/DDBJ databases">
        <title>Whole genome shotgun sequence of Virgisporangium aliadipatigenens NBRC 105644.</title>
        <authorList>
            <person name="Komaki H."/>
            <person name="Tamura T."/>
        </authorList>
    </citation>
    <scope>NUCLEOTIDE SEQUENCE</scope>
    <source>
        <strain evidence="2">NBRC 105644</strain>
    </source>
</reference>
<sequence length="277" mass="30587">MTMTVHCVLCGPRPHRSLLDGAVRQCASCGLGHTSADPAAARERHGDVTRRGDGHDDRFDAPQRRYEAGRRLRWVRAHCRPATLLEAGCAGGYFLAAARRAGIDATGIEVSPVSAHYAVESLGMPVRQGHFEAVAPSVEPVDAVCAFHVLEHVAHPRTFLSAARAALVPGGRLFLEVPNAASAAAQRLGAHWPAWQPERHRWHFTPWSLVELLIDLGFLVEKYDTVFSRYYCRPLPRMRRARDLVVADAVAARSARVSHPRLGDLLRLVARRPEDSR</sequence>
<dbReference type="AlphaFoldDB" id="A0A8J4DUE3"/>
<evidence type="ECO:0008006" key="4">
    <source>
        <dbReference type="Google" id="ProtNLM"/>
    </source>
</evidence>
<accession>A0A8J4DUE3</accession>
<organism evidence="2 3">
    <name type="scientific">Virgisporangium aliadipatigenens</name>
    <dbReference type="NCBI Taxonomy" id="741659"/>
    <lineage>
        <taxon>Bacteria</taxon>
        <taxon>Bacillati</taxon>
        <taxon>Actinomycetota</taxon>
        <taxon>Actinomycetes</taxon>
        <taxon>Micromonosporales</taxon>
        <taxon>Micromonosporaceae</taxon>
        <taxon>Virgisporangium</taxon>
    </lineage>
</organism>
<name>A0A8J4DUE3_9ACTN</name>
<dbReference type="EMBL" id="BOPF01000024">
    <property type="protein sequence ID" value="GIJ49092.1"/>
    <property type="molecule type" value="Genomic_DNA"/>
</dbReference>
<proteinExistence type="predicted"/>
<dbReference type="Proteomes" id="UP000619260">
    <property type="component" value="Unassembled WGS sequence"/>
</dbReference>
<evidence type="ECO:0000313" key="3">
    <source>
        <dbReference type="Proteomes" id="UP000619260"/>
    </source>
</evidence>
<dbReference type="PANTHER" id="PTHR43861">
    <property type="entry name" value="TRANS-ACONITATE 2-METHYLTRANSFERASE-RELATED"/>
    <property type="match status" value="1"/>
</dbReference>
<dbReference type="Gene3D" id="3.40.50.150">
    <property type="entry name" value="Vaccinia Virus protein VP39"/>
    <property type="match status" value="1"/>
</dbReference>
<dbReference type="CDD" id="cd02440">
    <property type="entry name" value="AdoMet_MTases"/>
    <property type="match status" value="1"/>
</dbReference>
<dbReference type="SUPFAM" id="SSF53335">
    <property type="entry name" value="S-adenosyl-L-methionine-dependent methyltransferases"/>
    <property type="match status" value="1"/>
</dbReference>
<feature type="compositionally biased region" description="Basic and acidic residues" evidence="1">
    <location>
        <begin position="40"/>
        <end position="60"/>
    </location>
</feature>
<evidence type="ECO:0000256" key="1">
    <source>
        <dbReference type="SAM" id="MobiDB-lite"/>
    </source>
</evidence>
<dbReference type="RefSeq" id="WP_203902558.1">
    <property type="nucleotide sequence ID" value="NZ_BOPF01000024.1"/>
</dbReference>
<dbReference type="PANTHER" id="PTHR43861:SF6">
    <property type="entry name" value="METHYLTRANSFERASE TYPE 11"/>
    <property type="match status" value="1"/>
</dbReference>
<evidence type="ECO:0000313" key="2">
    <source>
        <dbReference type="EMBL" id="GIJ49092.1"/>
    </source>
</evidence>
<feature type="region of interest" description="Disordered" evidence="1">
    <location>
        <begin position="36"/>
        <end position="60"/>
    </location>
</feature>
<keyword evidence="3" id="KW-1185">Reference proteome</keyword>
<dbReference type="InterPro" id="IPR029063">
    <property type="entry name" value="SAM-dependent_MTases_sf"/>
</dbReference>
<protein>
    <recommendedName>
        <fullName evidence="4">Class I SAM-dependent methyltransferase</fullName>
    </recommendedName>
</protein>